<reference evidence="2" key="1">
    <citation type="submission" date="2021-02" db="EMBL/GenBank/DDBJ databases">
        <authorList>
            <person name="Dougan E. K."/>
            <person name="Rhodes N."/>
            <person name="Thang M."/>
            <person name="Chan C."/>
        </authorList>
    </citation>
    <scope>NUCLEOTIDE SEQUENCE</scope>
</reference>
<gene>
    <name evidence="2" type="ORF">SPIL2461_LOCUS13728</name>
</gene>
<accession>A0A812T9X3</accession>
<feature type="chain" id="PRO_5032376184" evidence="1">
    <location>
        <begin position="22"/>
        <end position="279"/>
    </location>
</feature>
<feature type="non-terminal residue" evidence="2">
    <location>
        <position position="279"/>
    </location>
</feature>
<sequence>LLLSVLAVCSLSFIIAFVVIGNQVGDELTVVEPWQWVGAPDNLVDALRGQCVALKKQASPLIELIEQYNRQNGFQQITFKTRGPQKQAKAIFLPSASHSPRVVIVHGRRSHGLASAAQAAGYFLRLTGIGALIIEDLATMRQNRSSWLLDDDTVLGAWDYAVEDPDGLLGGPMPASQVGLMGFDFGGFAAQRAFVREPRITSLLLDGVVHDFEALMEAHVVRVLGSWNTALLTNLLTQQAKSRCEFNLQMRLGEASLREGFAQRESANSTRIGIIRSVD</sequence>
<organism evidence="2 3">
    <name type="scientific">Symbiodinium pilosum</name>
    <name type="common">Dinoflagellate</name>
    <dbReference type="NCBI Taxonomy" id="2952"/>
    <lineage>
        <taxon>Eukaryota</taxon>
        <taxon>Sar</taxon>
        <taxon>Alveolata</taxon>
        <taxon>Dinophyceae</taxon>
        <taxon>Suessiales</taxon>
        <taxon>Symbiodiniaceae</taxon>
        <taxon>Symbiodinium</taxon>
    </lineage>
</organism>
<evidence type="ECO:0000313" key="2">
    <source>
        <dbReference type="EMBL" id="CAE7523459.1"/>
    </source>
</evidence>
<dbReference type="InterPro" id="IPR029058">
    <property type="entry name" value="AB_hydrolase_fold"/>
</dbReference>
<feature type="non-terminal residue" evidence="2">
    <location>
        <position position="1"/>
    </location>
</feature>
<evidence type="ECO:0000313" key="3">
    <source>
        <dbReference type="Proteomes" id="UP000649617"/>
    </source>
</evidence>
<dbReference type="EMBL" id="CAJNIZ010030413">
    <property type="protein sequence ID" value="CAE7523459.1"/>
    <property type="molecule type" value="Genomic_DNA"/>
</dbReference>
<keyword evidence="1" id="KW-0732">Signal</keyword>
<evidence type="ECO:0000256" key="1">
    <source>
        <dbReference type="SAM" id="SignalP"/>
    </source>
</evidence>
<dbReference type="OrthoDB" id="421245at2759"/>
<keyword evidence="3" id="KW-1185">Reference proteome</keyword>
<name>A0A812T9X3_SYMPI</name>
<dbReference type="SUPFAM" id="SSF53474">
    <property type="entry name" value="alpha/beta-Hydrolases"/>
    <property type="match status" value="1"/>
</dbReference>
<dbReference type="AlphaFoldDB" id="A0A812T9X3"/>
<proteinExistence type="predicted"/>
<comment type="caution">
    <text evidence="2">The sequence shown here is derived from an EMBL/GenBank/DDBJ whole genome shotgun (WGS) entry which is preliminary data.</text>
</comment>
<dbReference type="Proteomes" id="UP000649617">
    <property type="component" value="Unassembled WGS sequence"/>
</dbReference>
<dbReference type="Gene3D" id="3.40.50.1820">
    <property type="entry name" value="alpha/beta hydrolase"/>
    <property type="match status" value="1"/>
</dbReference>
<feature type="signal peptide" evidence="1">
    <location>
        <begin position="1"/>
        <end position="21"/>
    </location>
</feature>
<protein>
    <submittedName>
        <fullName evidence="2">Uncharacterized protein</fullName>
    </submittedName>
</protein>